<evidence type="ECO:0000313" key="5">
    <source>
        <dbReference type="Proteomes" id="UP000430692"/>
    </source>
</evidence>
<evidence type="ECO:0000259" key="3">
    <source>
        <dbReference type="Pfam" id="PF08338"/>
    </source>
</evidence>
<dbReference type="CDD" id="cd05242">
    <property type="entry name" value="SDR_a8"/>
    <property type="match status" value="1"/>
</dbReference>
<dbReference type="InterPro" id="IPR036291">
    <property type="entry name" value="NAD(P)-bd_dom_sf"/>
</dbReference>
<accession>A0A6I4VXT4</accession>
<organism evidence="4 5">
    <name type="scientific">Shimazuella alba</name>
    <dbReference type="NCBI Taxonomy" id="2690964"/>
    <lineage>
        <taxon>Bacteria</taxon>
        <taxon>Bacillati</taxon>
        <taxon>Bacillota</taxon>
        <taxon>Bacilli</taxon>
        <taxon>Bacillales</taxon>
        <taxon>Thermoactinomycetaceae</taxon>
        <taxon>Shimazuella</taxon>
    </lineage>
</organism>
<dbReference type="PANTHER" id="PTHR11092">
    <property type="entry name" value="SUGAR NUCLEOTIDE EPIMERASE RELATED"/>
    <property type="match status" value="1"/>
</dbReference>
<evidence type="ECO:0000256" key="1">
    <source>
        <dbReference type="ARBA" id="ARBA00009353"/>
    </source>
</evidence>
<comment type="similarity">
    <text evidence="1">Belongs to the NAD(P)-dependent epimerase/dehydratase family. SDR39U1 subfamily.</text>
</comment>
<dbReference type="Pfam" id="PF08338">
    <property type="entry name" value="DUF1731"/>
    <property type="match status" value="1"/>
</dbReference>
<proteinExistence type="inferred from homology"/>
<comment type="caution">
    <text evidence="4">The sequence shown here is derived from an EMBL/GenBank/DDBJ whole genome shotgun (WGS) entry which is preliminary data.</text>
</comment>
<dbReference type="NCBIfam" id="TIGR01777">
    <property type="entry name" value="yfcH"/>
    <property type="match status" value="1"/>
</dbReference>
<dbReference type="AlphaFoldDB" id="A0A6I4VXT4"/>
<dbReference type="RefSeq" id="WP_160802884.1">
    <property type="nucleotide sequence ID" value="NZ_WUUL01000015.1"/>
</dbReference>
<dbReference type="PANTHER" id="PTHR11092:SF0">
    <property type="entry name" value="EPIMERASE FAMILY PROTEIN SDR39U1"/>
    <property type="match status" value="1"/>
</dbReference>
<dbReference type="InterPro" id="IPR001509">
    <property type="entry name" value="Epimerase_deHydtase"/>
</dbReference>
<gene>
    <name evidence="4" type="ORF">GSM42_17760</name>
</gene>
<name>A0A6I4VXT4_9BACL</name>
<evidence type="ECO:0000259" key="2">
    <source>
        <dbReference type="Pfam" id="PF01370"/>
    </source>
</evidence>
<feature type="domain" description="NAD-dependent epimerase/dehydratase" evidence="2">
    <location>
        <begin position="3"/>
        <end position="131"/>
    </location>
</feature>
<keyword evidence="5" id="KW-1185">Reference proteome</keyword>
<sequence length="300" mass="33672">MKIAITGSTGMVGQRLVHSLQEQGHHIFRVIRSRNANFKEPTISWDPEKQFIDLQQLDGMDVVIHLAGENISKRWSKKQKEKIEKSRVDGTHLLSTSLARLKNPPRCLLSASAIGYYGNHPGSSSLDENSEQGKGFLPEVVTKWENATQSAEEKGIRVVHMRFGVVLDTHSGALRKMLFPFQLGLGGKIGTGRQILSWVALDELPSIIQFLIEKEDVVGAVNVVSPEPVTNYRFTKTLGKVLKRPTLLPIPTFLLKLLYGQMADELLIEGSRVSPRKLKHSGYTFQHSDLKRTLEHMFNN</sequence>
<dbReference type="EMBL" id="WUUL01000015">
    <property type="protein sequence ID" value="MXQ55531.1"/>
    <property type="molecule type" value="Genomic_DNA"/>
</dbReference>
<dbReference type="Gene3D" id="3.40.50.720">
    <property type="entry name" value="NAD(P)-binding Rossmann-like Domain"/>
    <property type="match status" value="1"/>
</dbReference>
<protein>
    <submittedName>
        <fullName evidence="4">TIGR01777 family protein</fullName>
    </submittedName>
</protein>
<feature type="domain" description="DUF1731" evidence="3">
    <location>
        <begin position="250"/>
        <end position="296"/>
    </location>
</feature>
<reference evidence="4 5" key="1">
    <citation type="submission" date="2019-12" db="EMBL/GenBank/DDBJ databases">
        <title>Whole-genome analyses of novel actinobacteria.</title>
        <authorList>
            <person name="Sahin N."/>
            <person name="Saygin H."/>
        </authorList>
    </citation>
    <scope>NUCLEOTIDE SEQUENCE [LARGE SCALE GENOMIC DNA]</scope>
    <source>
        <strain evidence="4 5">KC615</strain>
    </source>
</reference>
<dbReference type="InterPro" id="IPR010099">
    <property type="entry name" value="SDR39U1"/>
</dbReference>
<dbReference type="Proteomes" id="UP000430692">
    <property type="component" value="Unassembled WGS sequence"/>
</dbReference>
<evidence type="ECO:0000313" key="4">
    <source>
        <dbReference type="EMBL" id="MXQ55531.1"/>
    </source>
</evidence>
<dbReference type="InterPro" id="IPR013549">
    <property type="entry name" value="DUF1731"/>
</dbReference>
<dbReference type="Pfam" id="PF01370">
    <property type="entry name" value="Epimerase"/>
    <property type="match status" value="1"/>
</dbReference>
<dbReference type="SUPFAM" id="SSF51735">
    <property type="entry name" value="NAD(P)-binding Rossmann-fold domains"/>
    <property type="match status" value="1"/>
</dbReference>